<evidence type="ECO:0000256" key="3">
    <source>
        <dbReference type="ARBA" id="ARBA00022723"/>
    </source>
</evidence>
<evidence type="ECO:0000313" key="7">
    <source>
        <dbReference type="EMBL" id="GAA4550435.1"/>
    </source>
</evidence>
<comment type="cofactor">
    <cofactor evidence="1">
        <name>Zn(2+)</name>
        <dbReference type="ChEBI" id="CHEBI:29105"/>
    </cofactor>
</comment>
<dbReference type="PANTHER" id="PTHR42978:SF7">
    <property type="entry name" value="METALLO-HYDROLASE RV2300C-RELATED"/>
    <property type="match status" value="1"/>
</dbReference>
<protein>
    <submittedName>
        <fullName evidence="7">N-acyl homoserine lactonase family protein</fullName>
    </submittedName>
</protein>
<name>A0ABP8RW30_9PSEU</name>
<dbReference type="InterPro" id="IPR051013">
    <property type="entry name" value="MBL_superfamily_lactonases"/>
</dbReference>
<dbReference type="SMART" id="SM00849">
    <property type="entry name" value="Lactamase_B"/>
    <property type="match status" value="1"/>
</dbReference>
<keyword evidence="8" id="KW-1185">Reference proteome</keyword>
<comment type="caution">
    <text evidence="7">The sequence shown here is derived from an EMBL/GenBank/DDBJ whole genome shotgun (WGS) entry which is preliminary data.</text>
</comment>
<feature type="domain" description="Metallo-beta-lactamase" evidence="6">
    <location>
        <begin position="4"/>
        <end position="205"/>
    </location>
</feature>
<dbReference type="InterPro" id="IPR001279">
    <property type="entry name" value="Metallo-B-lactamas"/>
</dbReference>
<accession>A0ABP8RW30</accession>
<dbReference type="Proteomes" id="UP001501598">
    <property type="component" value="Unassembled WGS sequence"/>
</dbReference>
<evidence type="ECO:0000256" key="1">
    <source>
        <dbReference type="ARBA" id="ARBA00001947"/>
    </source>
</evidence>
<gene>
    <name evidence="7" type="ORF">GCM10023175_40590</name>
</gene>
<keyword evidence="3" id="KW-0479">Metal-binding</keyword>
<dbReference type="Pfam" id="PF00753">
    <property type="entry name" value="Lactamase_B"/>
    <property type="match status" value="1"/>
</dbReference>
<dbReference type="PANTHER" id="PTHR42978">
    <property type="entry name" value="QUORUM-QUENCHING LACTONASE YTNP-RELATED-RELATED"/>
    <property type="match status" value="1"/>
</dbReference>
<dbReference type="CDD" id="cd07729">
    <property type="entry name" value="AHL_lactonase_MBL-fold"/>
    <property type="match status" value="1"/>
</dbReference>
<organism evidence="7 8">
    <name type="scientific">Pseudonocardia xishanensis</name>
    <dbReference type="NCBI Taxonomy" id="630995"/>
    <lineage>
        <taxon>Bacteria</taxon>
        <taxon>Bacillati</taxon>
        <taxon>Actinomycetota</taxon>
        <taxon>Actinomycetes</taxon>
        <taxon>Pseudonocardiales</taxon>
        <taxon>Pseudonocardiaceae</taxon>
        <taxon>Pseudonocardia</taxon>
    </lineage>
</organism>
<dbReference type="Gene3D" id="3.60.15.10">
    <property type="entry name" value="Ribonuclease Z/Hydroxyacylglutathione hydrolase-like"/>
    <property type="match status" value="1"/>
</dbReference>
<comment type="similarity">
    <text evidence="2">Belongs to the metallo-beta-lactamase superfamily.</text>
</comment>
<keyword evidence="4" id="KW-0378">Hydrolase</keyword>
<proteinExistence type="inferred from homology"/>
<sequence>MPMDYFVWVVRSDRRTVVVDTGFGRAEGIRRGRTLLAPVEAGLAALGVAPAAVDDVVLTHLHYDHAGGLALFPHARFHLQEQELQFAVGVHMTDSSRGSAYVADEVAEVVRLVHAGRVRFPGADDELFPGLSLHAVGGHTGGTQVVRVTTARGPLVLASDAAHFSANIEQRRVFAVTHEPERLLEAYATRLPGLVDDPADIIPGHDPLVLARHPAAGAGLEGHIARLSGVPLVVDAPVLSCVGENDTG</sequence>
<evidence type="ECO:0000259" key="6">
    <source>
        <dbReference type="SMART" id="SM00849"/>
    </source>
</evidence>
<reference evidence="8" key="1">
    <citation type="journal article" date="2019" name="Int. J. Syst. Evol. Microbiol.">
        <title>The Global Catalogue of Microorganisms (GCM) 10K type strain sequencing project: providing services to taxonomists for standard genome sequencing and annotation.</title>
        <authorList>
            <consortium name="The Broad Institute Genomics Platform"/>
            <consortium name="The Broad Institute Genome Sequencing Center for Infectious Disease"/>
            <person name="Wu L."/>
            <person name="Ma J."/>
        </authorList>
    </citation>
    <scope>NUCLEOTIDE SEQUENCE [LARGE SCALE GENOMIC DNA]</scope>
    <source>
        <strain evidence="8">JCM 17906</strain>
    </source>
</reference>
<evidence type="ECO:0000256" key="4">
    <source>
        <dbReference type="ARBA" id="ARBA00022801"/>
    </source>
</evidence>
<dbReference type="EMBL" id="BAABGT010000056">
    <property type="protein sequence ID" value="GAA4550435.1"/>
    <property type="molecule type" value="Genomic_DNA"/>
</dbReference>
<evidence type="ECO:0000256" key="2">
    <source>
        <dbReference type="ARBA" id="ARBA00007749"/>
    </source>
</evidence>
<dbReference type="SUPFAM" id="SSF56281">
    <property type="entry name" value="Metallo-hydrolase/oxidoreductase"/>
    <property type="match status" value="1"/>
</dbReference>
<evidence type="ECO:0000313" key="8">
    <source>
        <dbReference type="Proteomes" id="UP001501598"/>
    </source>
</evidence>
<keyword evidence="5" id="KW-0862">Zinc</keyword>
<evidence type="ECO:0000256" key="5">
    <source>
        <dbReference type="ARBA" id="ARBA00022833"/>
    </source>
</evidence>
<dbReference type="InterPro" id="IPR036866">
    <property type="entry name" value="RibonucZ/Hydroxyglut_hydro"/>
</dbReference>